<dbReference type="PROSITE" id="PS50222">
    <property type="entry name" value="EF_HAND_2"/>
    <property type="match status" value="1"/>
</dbReference>
<dbReference type="InterPro" id="IPR011992">
    <property type="entry name" value="EF-hand-dom_pair"/>
</dbReference>
<dbReference type="EMBL" id="FLQW01000069">
    <property type="protein sequence ID" value="SBS81656.1"/>
    <property type="molecule type" value="Genomic_DNA"/>
</dbReference>
<dbReference type="Proteomes" id="UP000078597">
    <property type="component" value="Unassembled WGS sequence"/>
</dbReference>
<dbReference type="InterPro" id="IPR002048">
    <property type="entry name" value="EF_hand_dom"/>
</dbReference>
<organism evidence="2 3">
    <name type="scientific">Plasmodium malariae</name>
    <dbReference type="NCBI Taxonomy" id="5858"/>
    <lineage>
        <taxon>Eukaryota</taxon>
        <taxon>Sar</taxon>
        <taxon>Alveolata</taxon>
        <taxon>Apicomplexa</taxon>
        <taxon>Aconoidasida</taxon>
        <taxon>Haemosporida</taxon>
        <taxon>Plasmodiidae</taxon>
        <taxon>Plasmodium</taxon>
        <taxon>Plasmodium (Plasmodium)</taxon>
    </lineage>
</organism>
<sequence length="262" mass="31349">MDMDRNAEYSGCFVTRSVQEGTKRAQQTYLFANGLNGKEKKKEENVNEVKYHKLANFDSKKNEFNYEYDITKKIVSKILNKLNKEQGISSGTKDYNRSKIVKYFFEAELLFKYHDMNKSGELDIKLFPQMARQLKQIYDIRDIKKFEKEMQFKKINKMSLPMFLTLLKRRLFKTIDENETFQKYFHVLDMDKKNKIDVNKLKSFLSLIGDKVSAENFDFFFKYNITNNDKLKEEDIIMDDKNNPTEISADAYRDMLTYYKYL</sequence>
<dbReference type="Gene3D" id="1.10.238.10">
    <property type="entry name" value="EF-hand"/>
    <property type="match status" value="1"/>
</dbReference>
<protein>
    <recommendedName>
        <fullName evidence="1">EF-hand domain-containing protein</fullName>
    </recommendedName>
</protein>
<dbReference type="GO" id="GO:0005509">
    <property type="term" value="F:calcium ion binding"/>
    <property type="evidence" value="ECO:0007669"/>
    <property type="project" value="InterPro"/>
</dbReference>
<name>A0A1A8VM20_PLAMA</name>
<dbReference type="VEuPathDB" id="PlasmoDB:PmUG01_02017500"/>
<evidence type="ECO:0000259" key="1">
    <source>
        <dbReference type="PROSITE" id="PS50222"/>
    </source>
</evidence>
<feature type="domain" description="EF-hand" evidence="1">
    <location>
        <begin position="176"/>
        <end position="211"/>
    </location>
</feature>
<accession>A0A1A8VM20</accession>
<evidence type="ECO:0000313" key="3">
    <source>
        <dbReference type="Proteomes" id="UP000078597"/>
    </source>
</evidence>
<dbReference type="AlphaFoldDB" id="A0A1A8VM20"/>
<evidence type="ECO:0000313" key="2">
    <source>
        <dbReference type="EMBL" id="SBS81656.1"/>
    </source>
</evidence>
<dbReference type="SUPFAM" id="SSF47473">
    <property type="entry name" value="EF-hand"/>
    <property type="match status" value="1"/>
</dbReference>
<reference evidence="3" key="1">
    <citation type="submission" date="2016-05" db="EMBL/GenBank/DDBJ databases">
        <authorList>
            <person name="Naeem Raeece"/>
        </authorList>
    </citation>
    <scope>NUCLEOTIDE SEQUENCE [LARGE SCALE GENOMIC DNA]</scope>
</reference>
<proteinExistence type="predicted"/>
<gene>
    <name evidence="2" type="ORF">PMALA_001330</name>
</gene>